<organism evidence="2 3">
    <name type="scientific">Nyctereutes procyonoides</name>
    <name type="common">Raccoon dog</name>
    <name type="synonym">Canis procyonoides</name>
    <dbReference type="NCBI Taxonomy" id="34880"/>
    <lineage>
        <taxon>Eukaryota</taxon>
        <taxon>Metazoa</taxon>
        <taxon>Chordata</taxon>
        <taxon>Craniata</taxon>
        <taxon>Vertebrata</taxon>
        <taxon>Euteleostomi</taxon>
        <taxon>Mammalia</taxon>
        <taxon>Eutheria</taxon>
        <taxon>Laurasiatheria</taxon>
        <taxon>Carnivora</taxon>
        <taxon>Caniformia</taxon>
        <taxon>Canidae</taxon>
        <taxon>Nyctereutes</taxon>
    </lineage>
</organism>
<gene>
    <name evidence="2" type="ORF">NYPRO_LOCUS15607</name>
</gene>
<evidence type="ECO:0000313" key="2">
    <source>
        <dbReference type="EMBL" id="CAD7682815.1"/>
    </source>
</evidence>
<comment type="caution">
    <text evidence="2">The sequence shown here is derived from an EMBL/GenBank/DDBJ whole genome shotgun (WGS) entry which is preliminary data.</text>
</comment>
<evidence type="ECO:0000313" key="3">
    <source>
        <dbReference type="Proteomes" id="UP000645828"/>
    </source>
</evidence>
<sequence length="131" mass="15044">MKQLNKSMKQPAPRSRKKKEKKSSCRPKPRASGKVQKKTTKPKRPLQRNLRKKTPRASPSSSRMPNTAIRPTIFICYHKPSEKQNENEPRGNKKHWKIQTFQVTSCTASKCQAWARNLASSEAAVENWSNT</sequence>
<accession>A0A811Z1D9</accession>
<dbReference type="AlphaFoldDB" id="A0A811Z1D9"/>
<name>A0A811Z1D9_NYCPR</name>
<dbReference type="Proteomes" id="UP000645828">
    <property type="component" value="Unassembled WGS sequence"/>
</dbReference>
<proteinExistence type="predicted"/>
<keyword evidence="3" id="KW-1185">Reference proteome</keyword>
<evidence type="ECO:0000256" key="1">
    <source>
        <dbReference type="SAM" id="MobiDB-lite"/>
    </source>
</evidence>
<dbReference type="EMBL" id="CAJHUB010000754">
    <property type="protein sequence ID" value="CAD7682815.1"/>
    <property type="molecule type" value="Genomic_DNA"/>
</dbReference>
<feature type="region of interest" description="Disordered" evidence="1">
    <location>
        <begin position="1"/>
        <end position="71"/>
    </location>
</feature>
<feature type="compositionally biased region" description="Basic residues" evidence="1">
    <location>
        <begin position="14"/>
        <end position="55"/>
    </location>
</feature>
<reference evidence="2" key="1">
    <citation type="submission" date="2020-12" db="EMBL/GenBank/DDBJ databases">
        <authorList>
            <consortium name="Molecular Ecology Group"/>
        </authorList>
    </citation>
    <scope>NUCLEOTIDE SEQUENCE</scope>
    <source>
        <strain evidence="2">TBG_1078</strain>
    </source>
</reference>
<protein>
    <submittedName>
        <fullName evidence="2">(raccoon dog) hypothetical protein</fullName>
    </submittedName>
</protein>